<accession>A0A1Q5UQ62</accession>
<comment type="caution">
    <text evidence="1">The sequence shown here is derived from an EMBL/GenBank/DDBJ whole genome shotgun (WGS) entry which is preliminary data.</text>
</comment>
<evidence type="ECO:0000313" key="1">
    <source>
        <dbReference type="EMBL" id="OKP14620.1"/>
    </source>
</evidence>
<organism evidence="1 2">
    <name type="scientific">Penicillium subrubescens</name>
    <dbReference type="NCBI Taxonomy" id="1316194"/>
    <lineage>
        <taxon>Eukaryota</taxon>
        <taxon>Fungi</taxon>
        <taxon>Dikarya</taxon>
        <taxon>Ascomycota</taxon>
        <taxon>Pezizomycotina</taxon>
        <taxon>Eurotiomycetes</taxon>
        <taxon>Eurotiomycetidae</taxon>
        <taxon>Eurotiales</taxon>
        <taxon>Aspergillaceae</taxon>
        <taxon>Penicillium</taxon>
    </lineage>
</organism>
<feature type="non-terminal residue" evidence="1">
    <location>
        <position position="1"/>
    </location>
</feature>
<keyword evidence="2" id="KW-1185">Reference proteome</keyword>
<dbReference type="Proteomes" id="UP000186955">
    <property type="component" value="Unassembled WGS sequence"/>
</dbReference>
<name>A0A1Q5UQ62_9EURO</name>
<protein>
    <submittedName>
        <fullName evidence="1">Uncharacterized protein</fullName>
    </submittedName>
</protein>
<sequence length="106" mass="11760">FPRGNGLRSPYTWTGGNMLQYAPCVGTRFQLRACRQAVISDRNIKFRKASELVWTNTFADTNSETGVQPNRAQTGPNLILLFRYVPGSSVYNVPISVQACILYAGT</sequence>
<dbReference type="AlphaFoldDB" id="A0A1Q5UQ62"/>
<reference evidence="1 2" key="1">
    <citation type="submission" date="2016-10" db="EMBL/GenBank/DDBJ databases">
        <title>Genome sequence of the ascomycete fungus Penicillium subrubescens.</title>
        <authorList>
            <person name="De Vries R.P."/>
            <person name="Peng M."/>
            <person name="Dilokpimol A."/>
            <person name="Hilden K."/>
            <person name="Makela M.R."/>
            <person name="Grigoriev I."/>
            <person name="Riley R."/>
            <person name="Granchi Z."/>
        </authorList>
    </citation>
    <scope>NUCLEOTIDE SEQUENCE [LARGE SCALE GENOMIC DNA]</scope>
    <source>
        <strain evidence="1 2">CBS 132785</strain>
    </source>
</reference>
<proteinExistence type="predicted"/>
<evidence type="ECO:0000313" key="2">
    <source>
        <dbReference type="Proteomes" id="UP000186955"/>
    </source>
</evidence>
<dbReference type="EMBL" id="MNBE01000076">
    <property type="protein sequence ID" value="OKP14620.1"/>
    <property type="molecule type" value="Genomic_DNA"/>
</dbReference>
<gene>
    <name evidence="1" type="ORF">PENSUB_13528</name>
</gene>